<dbReference type="Proteomes" id="UP000658131">
    <property type="component" value="Unassembled WGS sequence"/>
</dbReference>
<feature type="transmembrane region" description="Helical" evidence="1">
    <location>
        <begin position="314"/>
        <end position="332"/>
    </location>
</feature>
<name>A0ABR7NGT1_9FIRM</name>
<dbReference type="PANTHER" id="PTHR43849">
    <property type="entry name" value="BLL3936 PROTEIN"/>
    <property type="match status" value="1"/>
</dbReference>
<dbReference type="PANTHER" id="PTHR43849:SF2">
    <property type="entry name" value="BLL3936 PROTEIN"/>
    <property type="match status" value="1"/>
</dbReference>
<feature type="transmembrane region" description="Helical" evidence="1">
    <location>
        <begin position="84"/>
        <end position="102"/>
    </location>
</feature>
<keyword evidence="4" id="KW-1185">Reference proteome</keyword>
<comment type="caution">
    <text evidence="3">The sequence shown here is derived from an EMBL/GenBank/DDBJ whole genome shotgun (WGS) entry which is preliminary data.</text>
</comment>
<feature type="transmembrane region" description="Helical" evidence="1">
    <location>
        <begin position="413"/>
        <end position="440"/>
    </location>
</feature>
<keyword evidence="1" id="KW-1133">Transmembrane helix</keyword>
<dbReference type="NCBIfam" id="TIGR02123">
    <property type="entry name" value="TRAP_fused"/>
    <property type="match status" value="1"/>
</dbReference>
<feature type="domain" description="TRAP C4-dicarboxylate transport system permease DctM subunit" evidence="2">
    <location>
        <begin position="126"/>
        <end position="561"/>
    </location>
</feature>
<feature type="transmembrane region" description="Helical" evidence="1">
    <location>
        <begin position="183"/>
        <end position="206"/>
    </location>
</feature>
<proteinExistence type="predicted"/>
<keyword evidence="1" id="KW-0812">Transmembrane</keyword>
<feature type="transmembrane region" description="Helical" evidence="1">
    <location>
        <begin position="29"/>
        <end position="50"/>
    </location>
</feature>
<keyword evidence="1" id="KW-0472">Membrane</keyword>
<evidence type="ECO:0000259" key="2">
    <source>
        <dbReference type="Pfam" id="PF06808"/>
    </source>
</evidence>
<protein>
    <submittedName>
        <fullName evidence="3">TRAP transporter permease</fullName>
    </submittedName>
</protein>
<gene>
    <name evidence="3" type="ORF">H8717_04135</name>
</gene>
<feature type="transmembrane region" description="Helical" evidence="1">
    <location>
        <begin position="56"/>
        <end position="72"/>
    </location>
</feature>
<evidence type="ECO:0000256" key="1">
    <source>
        <dbReference type="SAM" id="Phobius"/>
    </source>
</evidence>
<feature type="transmembrane region" description="Helical" evidence="1">
    <location>
        <begin position="600"/>
        <end position="628"/>
    </location>
</feature>
<evidence type="ECO:0000313" key="4">
    <source>
        <dbReference type="Proteomes" id="UP000658131"/>
    </source>
</evidence>
<reference evidence="3 4" key="1">
    <citation type="submission" date="2020-08" db="EMBL/GenBank/DDBJ databases">
        <title>Genome public.</title>
        <authorList>
            <person name="Liu C."/>
            <person name="Sun Q."/>
        </authorList>
    </citation>
    <scope>NUCLEOTIDE SEQUENCE [LARGE SCALE GENOMIC DNA]</scope>
    <source>
        <strain evidence="3 4">BX1</strain>
    </source>
</reference>
<feature type="transmembrane region" description="Helical" evidence="1">
    <location>
        <begin position="570"/>
        <end position="588"/>
    </location>
</feature>
<feature type="transmembrane region" description="Helical" evidence="1">
    <location>
        <begin position="140"/>
        <end position="163"/>
    </location>
</feature>
<dbReference type="RefSeq" id="WP_262399226.1">
    <property type="nucleotide sequence ID" value="NZ_JACRTB010000005.1"/>
</dbReference>
<feature type="transmembrane region" description="Helical" evidence="1">
    <location>
        <begin position="536"/>
        <end position="558"/>
    </location>
</feature>
<accession>A0ABR7NGT1</accession>
<dbReference type="Pfam" id="PF06808">
    <property type="entry name" value="DctM"/>
    <property type="match status" value="1"/>
</dbReference>
<feature type="transmembrane region" description="Helical" evidence="1">
    <location>
        <begin position="452"/>
        <end position="479"/>
    </location>
</feature>
<dbReference type="EMBL" id="JACRTB010000005">
    <property type="protein sequence ID" value="MBC8575600.1"/>
    <property type="molecule type" value="Genomic_DNA"/>
</dbReference>
<dbReference type="InterPro" id="IPR010656">
    <property type="entry name" value="DctM"/>
</dbReference>
<feature type="transmembrane region" description="Helical" evidence="1">
    <location>
        <begin position="114"/>
        <end position="131"/>
    </location>
</feature>
<feature type="transmembrane region" description="Helical" evidence="1">
    <location>
        <begin position="376"/>
        <end position="392"/>
    </location>
</feature>
<evidence type="ECO:0000313" key="3">
    <source>
        <dbReference type="EMBL" id="MBC8575600.1"/>
    </source>
</evidence>
<dbReference type="InterPro" id="IPR011853">
    <property type="entry name" value="TRAP_DctM-Dct_fused"/>
</dbReference>
<organism evidence="3 4">
    <name type="scientific">Yanshouia hominis</name>
    <dbReference type="NCBI Taxonomy" id="2763673"/>
    <lineage>
        <taxon>Bacteria</taxon>
        <taxon>Bacillati</taxon>
        <taxon>Bacillota</taxon>
        <taxon>Clostridia</taxon>
        <taxon>Eubacteriales</taxon>
        <taxon>Oscillospiraceae</taxon>
        <taxon>Yanshouia</taxon>
    </lineage>
</organism>
<feature type="transmembrane region" description="Helical" evidence="1">
    <location>
        <begin position="352"/>
        <end position="370"/>
    </location>
</feature>
<sequence>MSNSVPANSAPDEFSGRTRRMGNSFWGHVIRYGAVVLSLFHLYTAGFGTLPMVKQRSVHLALVLFLVFLCFPRSKKHSSRLKMSADSVILAVLGFALNMYVFVRFDQIAMNSGIMNPIDMVVGGILILVVLEGCRRTSGLALPLLMSFALIYCYFGPYFPSFFRHNGLTLHRIIQYMVWSTEGIYGLVLGVSSTYLFVFILFGAILDKTGLAAVINDLSMSIAGRARGGPAKVAIIASGCMGTISGSAVANVATTGTLTIPLMKSLGYSPTFAASVEAIASTGGMIMPPIMGASAMIMAEFLGVPYVAIMKAALIPALLYYFSTWVVVDLEARRLHLPTMSKEDIPHFRAVFLKRGYMLIPILVLLVLMIIGRTPLYSAFYSILVALVLTSLKKETRLTPERAIDALEDAGKLAIPVANTCASVGIMVGMTGATGLGMVLGDGLIKLAGGNFYLTLIFAMITCLILGMGLPSSACYIVVSTLAAPALLRFGISGIPVHLFAFYYGILSVLTPPVCTASFTAAGIAGENPNTVGYSAFRMAAAGFLIPFMFITSPELLLIDASFLDVITKIPTAAIGTVALAFAIIGYWKAPVRRWERAVSFLAGILLMDGGILTDVGGIALFIVVVVLNWKREKNAAAPQQA</sequence>